<dbReference type="SUPFAM" id="SSF52540">
    <property type="entry name" value="P-loop containing nucleoside triphosphate hydrolases"/>
    <property type="match status" value="1"/>
</dbReference>
<evidence type="ECO:0000256" key="3">
    <source>
        <dbReference type="ARBA" id="ARBA00022475"/>
    </source>
</evidence>
<dbReference type="GO" id="GO:0005524">
    <property type="term" value="F:ATP binding"/>
    <property type="evidence" value="ECO:0007669"/>
    <property type="project" value="UniProtKB-KW"/>
</dbReference>
<dbReference type="InterPro" id="IPR015854">
    <property type="entry name" value="ABC_transpr_LolD-like"/>
</dbReference>
<dbReference type="SMART" id="SM00382">
    <property type="entry name" value="AAA"/>
    <property type="match status" value="1"/>
</dbReference>
<reference evidence="13" key="1">
    <citation type="submission" date="2023-07" db="EMBL/GenBank/DDBJ databases">
        <title>Novel Mycoplasma species identified in domestic and wild animals.</title>
        <authorList>
            <person name="Volokhov D.V."/>
            <person name="Furtak V.A."/>
            <person name="Zagorodnyaya T.A."/>
        </authorList>
    </citation>
    <scope>NUCLEOTIDE SEQUENCE [LARGE SCALE GENOMIC DNA]</scope>
    <source>
        <strain evidence="13">92-19</strain>
    </source>
</reference>
<dbReference type="PANTHER" id="PTHR24220:SF86">
    <property type="entry name" value="ABC TRANSPORTER ABCH.1"/>
    <property type="match status" value="1"/>
</dbReference>
<evidence type="ECO:0000256" key="1">
    <source>
        <dbReference type="ARBA" id="ARBA00004429"/>
    </source>
</evidence>
<evidence type="ECO:0000256" key="5">
    <source>
        <dbReference type="ARBA" id="ARBA00022741"/>
    </source>
</evidence>
<name>A0ABT2PVJ5_9MOLU</name>
<dbReference type="PANTHER" id="PTHR24220">
    <property type="entry name" value="IMPORT ATP-BINDING PROTEIN"/>
    <property type="match status" value="1"/>
</dbReference>
<feature type="transmembrane region" description="Helical" evidence="10">
    <location>
        <begin position="602"/>
        <end position="627"/>
    </location>
</feature>
<dbReference type="InterPro" id="IPR003593">
    <property type="entry name" value="AAA+_ATPase"/>
</dbReference>
<keyword evidence="7 10" id="KW-1133">Transmembrane helix</keyword>
<evidence type="ECO:0000313" key="12">
    <source>
        <dbReference type="EMBL" id="MCU0104980.1"/>
    </source>
</evidence>
<dbReference type="InterPro" id="IPR003838">
    <property type="entry name" value="ABC3_permease_C"/>
</dbReference>
<evidence type="ECO:0000256" key="10">
    <source>
        <dbReference type="SAM" id="Phobius"/>
    </source>
</evidence>
<dbReference type="PROSITE" id="PS50893">
    <property type="entry name" value="ABC_TRANSPORTER_2"/>
    <property type="match status" value="1"/>
</dbReference>
<organism evidence="12 13">
    <name type="scientific">Paracholeplasma vituli</name>
    <dbReference type="NCBI Taxonomy" id="69473"/>
    <lineage>
        <taxon>Bacteria</taxon>
        <taxon>Bacillati</taxon>
        <taxon>Mycoplasmatota</taxon>
        <taxon>Mollicutes</taxon>
        <taxon>Acholeplasmatales</taxon>
        <taxon>Acholeplasmataceae</taxon>
        <taxon>Paracholeplasma</taxon>
    </lineage>
</organism>
<sequence>MIKAHKLDKHFNRGKKNEIHVINQISLDLPDHGLVVLFGPSGSGKTTLLNVLGGLDRASGTIDFGDTQLNGYSMSAWDRIRNRHIGYIFQNYMLLENISIFENIKLTLNMIGITDKAEINKRIEYLLEKVGLKNYKKRKAGLLSGGQQQRVAIARALAKNPDVIIADEPTGNLDSKNTVEIMNIIKTISKEKLVLLVTHERELATFYADRIIELSDGKVVSDTQNEQSGSSLELKHDSDIYLKDLQSKAVESDGINVSVYSDKPVDQIGIRLVLKNGTLYLDIDQKIAQKVNLLNEKSEVKLINDHYKDMEQSDMQELDSYQFENIIDESLIKKAQPVITWKHAFRLALNKLVNATTKRKFLFAGFILAGFLLLIAFGFMNRMLILDDKLFIQVDKSFVTVYDINKTDLQTLVATDEVTYYTERKGYPVQFEYPTFYQQSNNSNPFLSIEYSSNVKNSDILHGRNIQNEGEILVDYRIFEGKFNQLVSVIKAYGYQSPLDLLNTNITLEDRTYKLVGYTSRGYEAMYMEEIDYYRQILGYVAGMTVEEYRTQWLSVTAFPTTVYVSSSDPVETIRFIKDNFTNVEAEYDYLQQRTNYLQQMAFFYSFLWVFSIVVMSITLIALFFVLRASLTERISEISVFRALGVRRIDIVKTFVVEIFMITTTSFIVGYFFGLYYFTNINTNLYDNKLIIFPIYMVALGGVFIYGISQLIGLIPVLSLLRKTPAQIMSSYDA</sequence>
<feature type="transmembrane region" description="Helical" evidence="10">
    <location>
        <begin position="655"/>
        <end position="678"/>
    </location>
</feature>
<dbReference type="Pfam" id="PF00005">
    <property type="entry name" value="ABC_tran"/>
    <property type="match status" value="1"/>
</dbReference>
<keyword evidence="4 10" id="KW-0812">Transmembrane</keyword>
<dbReference type="InterPro" id="IPR017871">
    <property type="entry name" value="ABC_transporter-like_CS"/>
</dbReference>
<keyword evidence="5" id="KW-0547">Nucleotide-binding</keyword>
<keyword evidence="8 10" id="KW-0472">Membrane</keyword>
<dbReference type="InterPro" id="IPR003439">
    <property type="entry name" value="ABC_transporter-like_ATP-bd"/>
</dbReference>
<keyword evidence="6 12" id="KW-0067">ATP-binding</keyword>
<evidence type="ECO:0000256" key="4">
    <source>
        <dbReference type="ARBA" id="ARBA00022692"/>
    </source>
</evidence>
<accession>A0ABT2PVJ5</accession>
<evidence type="ECO:0000313" key="13">
    <source>
        <dbReference type="Proteomes" id="UP001209076"/>
    </source>
</evidence>
<protein>
    <submittedName>
        <fullName evidence="12">ABC transporter ATP-binding protein/permease</fullName>
    </submittedName>
</protein>
<evidence type="ECO:0000256" key="8">
    <source>
        <dbReference type="ARBA" id="ARBA00023136"/>
    </source>
</evidence>
<comment type="similarity">
    <text evidence="9">Belongs to the ABC transporter superfamily. Macrolide exporter (TC 3.A.1.122) family.</text>
</comment>
<dbReference type="Gene3D" id="3.40.50.300">
    <property type="entry name" value="P-loop containing nucleotide triphosphate hydrolases"/>
    <property type="match status" value="1"/>
</dbReference>
<dbReference type="InterPro" id="IPR027417">
    <property type="entry name" value="P-loop_NTPase"/>
</dbReference>
<gene>
    <name evidence="12" type="ORF">N7603_04850</name>
</gene>
<evidence type="ECO:0000256" key="9">
    <source>
        <dbReference type="ARBA" id="ARBA00038388"/>
    </source>
</evidence>
<evidence type="ECO:0000259" key="11">
    <source>
        <dbReference type="PROSITE" id="PS50893"/>
    </source>
</evidence>
<evidence type="ECO:0000256" key="2">
    <source>
        <dbReference type="ARBA" id="ARBA00022448"/>
    </source>
</evidence>
<keyword evidence="3" id="KW-1003">Cell membrane</keyword>
<dbReference type="Pfam" id="PF02687">
    <property type="entry name" value="FtsX"/>
    <property type="match status" value="1"/>
</dbReference>
<comment type="subcellular location">
    <subcellularLocation>
        <location evidence="1">Cell inner membrane</location>
        <topology evidence="1">Multi-pass membrane protein</topology>
    </subcellularLocation>
</comment>
<feature type="transmembrane region" description="Helical" evidence="10">
    <location>
        <begin position="690"/>
        <end position="721"/>
    </location>
</feature>
<dbReference type="Proteomes" id="UP001209076">
    <property type="component" value="Unassembled WGS sequence"/>
</dbReference>
<keyword evidence="13" id="KW-1185">Reference proteome</keyword>
<evidence type="ECO:0000256" key="6">
    <source>
        <dbReference type="ARBA" id="ARBA00022840"/>
    </source>
</evidence>
<keyword evidence="2" id="KW-0813">Transport</keyword>
<comment type="caution">
    <text evidence="12">The sequence shown here is derived from an EMBL/GenBank/DDBJ whole genome shotgun (WGS) entry which is preliminary data.</text>
</comment>
<feature type="transmembrane region" description="Helical" evidence="10">
    <location>
        <begin position="361"/>
        <end position="380"/>
    </location>
</feature>
<dbReference type="EMBL" id="JAOEGN010000007">
    <property type="protein sequence ID" value="MCU0104980.1"/>
    <property type="molecule type" value="Genomic_DNA"/>
</dbReference>
<dbReference type="InterPro" id="IPR017911">
    <property type="entry name" value="MacB-like_ATP-bd"/>
</dbReference>
<dbReference type="RefSeq" id="WP_262096241.1">
    <property type="nucleotide sequence ID" value="NZ_JAOEGN010000007.1"/>
</dbReference>
<proteinExistence type="inferred from homology"/>
<dbReference type="CDD" id="cd03255">
    <property type="entry name" value="ABC_MJ0796_LolCDE_FtsE"/>
    <property type="match status" value="1"/>
</dbReference>
<feature type="domain" description="ABC transporter" evidence="11">
    <location>
        <begin position="2"/>
        <end position="241"/>
    </location>
</feature>
<evidence type="ECO:0000256" key="7">
    <source>
        <dbReference type="ARBA" id="ARBA00022989"/>
    </source>
</evidence>
<dbReference type="PROSITE" id="PS00211">
    <property type="entry name" value="ABC_TRANSPORTER_1"/>
    <property type="match status" value="1"/>
</dbReference>